<keyword evidence="2" id="KW-1185">Reference proteome</keyword>
<reference evidence="1 2" key="1">
    <citation type="journal article" date="2017" name="Genome Biol. Evol.">
        <title>Phytophthora megakarya and P. palmivora, closely related causal agents of cacao black pod rot, underwent increases in genome sizes and gene numbers by different mechanisms.</title>
        <authorList>
            <person name="Ali S.S."/>
            <person name="Shao J."/>
            <person name="Lary D.J."/>
            <person name="Kronmiller B."/>
            <person name="Shen D."/>
            <person name="Strem M.D."/>
            <person name="Amoako-Attah I."/>
            <person name="Akrofi A.Y."/>
            <person name="Begoude B.A."/>
            <person name="Ten Hoopen G.M."/>
            <person name="Coulibaly K."/>
            <person name="Kebe B.I."/>
            <person name="Melnick R.L."/>
            <person name="Guiltinan M.J."/>
            <person name="Tyler B.M."/>
            <person name="Meinhardt L.W."/>
            <person name="Bailey B.A."/>
        </authorList>
    </citation>
    <scope>NUCLEOTIDE SEQUENCE [LARGE SCALE GENOMIC DNA]</scope>
    <source>
        <strain evidence="2">sbr112.9</strain>
    </source>
</reference>
<dbReference type="Proteomes" id="UP000237271">
    <property type="component" value="Unassembled WGS sequence"/>
</dbReference>
<sequence length="92" mass="10580">MNKILKRHLESVALRDAWTSIIVFKTDEHALYHLVKYKALEQENQNENSIRTMGLENCFTNRVRIGVLLATVGDRLDRIIAVLGSVIPLFQM</sequence>
<name>A0A2P4X555_9STRA</name>
<proteinExistence type="predicted"/>
<accession>A0A2P4X555</accession>
<evidence type="ECO:0000313" key="2">
    <source>
        <dbReference type="Proteomes" id="UP000237271"/>
    </source>
</evidence>
<protein>
    <submittedName>
        <fullName evidence="1">Uncharacterized protein</fullName>
    </submittedName>
</protein>
<dbReference type="AlphaFoldDB" id="A0A2P4X555"/>
<gene>
    <name evidence="1" type="ORF">PHPALM_30447</name>
</gene>
<organism evidence="1 2">
    <name type="scientific">Phytophthora palmivora</name>
    <dbReference type="NCBI Taxonomy" id="4796"/>
    <lineage>
        <taxon>Eukaryota</taxon>
        <taxon>Sar</taxon>
        <taxon>Stramenopiles</taxon>
        <taxon>Oomycota</taxon>
        <taxon>Peronosporomycetes</taxon>
        <taxon>Peronosporales</taxon>
        <taxon>Peronosporaceae</taxon>
        <taxon>Phytophthora</taxon>
    </lineage>
</organism>
<comment type="caution">
    <text evidence="1">The sequence shown here is derived from an EMBL/GenBank/DDBJ whole genome shotgun (WGS) entry which is preliminary data.</text>
</comment>
<dbReference type="EMBL" id="NCKW01016840">
    <property type="protein sequence ID" value="POM60672.1"/>
    <property type="molecule type" value="Genomic_DNA"/>
</dbReference>
<evidence type="ECO:0000313" key="1">
    <source>
        <dbReference type="EMBL" id="POM60672.1"/>
    </source>
</evidence>